<keyword evidence="2" id="KW-1185">Reference proteome</keyword>
<sequence>LNNIKNWHTALGIPAMDTAFGFGGDSEAYSFKIGEKMCTFHRAEMAPPCGVYGINYSRQVFIHTELSPHCWSITWTTFRKPTFTGCAFFVPQYGLMVIQAGNTAHGWEPGQLHGTLLPGTPPDPKYCFPEIGQAGIAIVTSIRIPALYEKWLQENCDLEEVAEELQGILAEEEAEENADE</sequence>
<dbReference type="Proteomes" id="UP000297245">
    <property type="component" value="Unassembled WGS sequence"/>
</dbReference>
<evidence type="ECO:0000313" key="2">
    <source>
        <dbReference type="Proteomes" id="UP000297245"/>
    </source>
</evidence>
<dbReference type="EMBL" id="ML179343">
    <property type="protein sequence ID" value="THU90183.1"/>
    <property type="molecule type" value="Genomic_DNA"/>
</dbReference>
<dbReference type="AlphaFoldDB" id="A0A4S8LMK1"/>
<reference evidence="1 2" key="1">
    <citation type="journal article" date="2019" name="Nat. Ecol. Evol.">
        <title>Megaphylogeny resolves global patterns of mushroom evolution.</title>
        <authorList>
            <person name="Varga T."/>
            <person name="Krizsan K."/>
            <person name="Foldi C."/>
            <person name="Dima B."/>
            <person name="Sanchez-Garcia M."/>
            <person name="Sanchez-Ramirez S."/>
            <person name="Szollosi G.J."/>
            <person name="Szarkandi J.G."/>
            <person name="Papp V."/>
            <person name="Albert L."/>
            <person name="Andreopoulos W."/>
            <person name="Angelini C."/>
            <person name="Antonin V."/>
            <person name="Barry K.W."/>
            <person name="Bougher N.L."/>
            <person name="Buchanan P."/>
            <person name="Buyck B."/>
            <person name="Bense V."/>
            <person name="Catcheside P."/>
            <person name="Chovatia M."/>
            <person name="Cooper J."/>
            <person name="Damon W."/>
            <person name="Desjardin D."/>
            <person name="Finy P."/>
            <person name="Geml J."/>
            <person name="Haridas S."/>
            <person name="Hughes K."/>
            <person name="Justo A."/>
            <person name="Karasinski D."/>
            <person name="Kautmanova I."/>
            <person name="Kiss B."/>
            <person name="Kocsube S."/>
            <person name="Kotiranta H."/>
            <person name="LaButti K.M."/>
            <person name="Lechner B.E."/>
            <person name="Liimatainen K."/>
            <person name="Lipzen A."/>
            <person name="Lukacs Z."/>
            <person name="Mihaltcheva S."/>
            <person name="Morgado L.N."/>
            <person name="Niskanen T."/>
            <person name="Noordeloos M.E."/>
            <person name="Ohm R.A."/>
            <person name="Ortiz-Santana B."/>
            <person name="Ovrebo C."/>
            <person name="Racz N."/>
            <person name="Riley R."/>
            <person name="Savchenko A."/>
            <person name="Shiryaev A."/>
            <person name="Soop K."/>
            <person name="Spirin V."/>
            <person name="Szebenyi C."/>
            <person name="Tomsovsky M."/>
            <person name="Tulloss R.E."/>
            <person name="Uehling J."/>
            <person name="Grigoriev I.V."/>
            <person name="Vagvolgyi C."/>
            <person name="Papp T."/>
            <person name="Martin F.M."/>
            <person name="Miettinen O."/>
            <person name="Hibbett D.S."/>
            <person name="Nagy L.G."/>
        </authorList>
    </citation>
    <scope>NUCLEOTIDE SEQUENCE [LARGE SCALE GENOMIC DNA]</scope>
    <source>
        <strain evidence="1 2">CBS 962.96</strain>
    </source>
</reference>
<name>A0A4S8LMK1_DENBC</name>
<gene>
    <name evidence="1" type="ORF">K435DRAFT_676415</name>
</gene>
<protein>
    <submittedName>
        <fullName evidence="1">Uncharacterized protein</fullName>
    </submittedName>
</protein>
<accession>A0A4S8LMK1</accession>
<dbReference type="OrthoDB" id="2999423at2759"/>
<proteinExistence type="predicted"/>
<organism evidence="1 2">
    <name type="scientific">Dendrothele bispora (strain CBS 962.96)</name>
    <dbReference type="NCBI Taxonomy" id="1314807"/>
    <lineage>
        <taxon>Eukaryota</taxon>
        <taxon>Fungi</taxon>
        <taxon>Dikarya</taxon>
        <taxon>Basidiomycota</taxon>
        <taxon>Agaricomycotina</taxon>
        <taxon>Agaricomycetes</taxon>
        <taxon>Agaricomycetidae</taxon>
        <taxon>Agaricales</taxon>
        <taxon>Agaricales incertae sedis</taxon>
        <taxon>Dendrothele</taxon>
    </lineage>
</organism>
<feature type="non-terminal residue" evidence="1">
    <location>
        <position position="1"/>
    </location>
</feature>
<evidence type="ECO:0000313" key="1">
    <source>
        <dbReference type="EMBL" id="THU90183.1"/>
    </source>
</evidence>